<dbReference type="RefSeq" id="WP_013032373.1">
    <property type="nucleotide sequence ID" value="NC_013960.1"/>
</dbReference>
<keyword evidence="5" id="KW-1185">Reference proteome</keyword>
<dbReference type="InterPro" id="IPR027417">
    <property type="entry name" value="P-loop_NTPase"/>
</dbReference>
<evidence type="ECO:0000256" key="1">
    <source>
        <dbReference type="ARBA" id="ARBA00022679"/>
    </source>
</evidence>
<dbReference type="STRING" id="472759.Nhal_1330"/>
<organism evidence="4 5">
    <name type="scientific">Nitrosococcus halophilus (strain Nc4)</name>
    <dbReference type="NCBI Taxonomy" id="472759"/>
    <lineage>
        <taxon>Bacteria</taxon>
        <taxon>Pseudomonadati</taxon>
        <taxon>Pseudomonadota</taxon>
        <taxon>Gammaproteobacteria</taxon>
        <taxon>Chromatiales</taxon>
        <taxon>Chromatiaceae</taxon>
        <taxon>Nitrosococcus</taxon>
    </lineage>
</organism>
<keyword evidence="1" id="KW-0808">Transferase</keyword>
<proteinExistence type="predicted"/>
<protein>
    <submittedName>
        <fullName evidence="4">Sulfotransferase</fullName>
    </submittedName>
</protein>
<accession>D5C0F6</accession>
<sequence>MSIAVPEFLSPAYPNFIYIGPDKAGSTWLYRILKKHSQVFLPDAKELFYFDKYYHKGPEWYLKQFSTASSAHVVVGEISHDYLFSTDACRRIAKDLPHAKLMVCLREPVDRAFSSYLYMVRQGRVKESFETALQHVEELVDHGRYAKHLSHYLEQFSREQIYVGIFDDLKSDPLGFMNGIYEFLGIDNFELPEELTKKVLPAAKPRSFWLARFAKQTALCIRAIGLPAVVSRIKESPMVSRMLYSPYTEETKPAISNETRNELRNLFYPEVRRLDELMESDLLYRWGYQ</sequence>
<dbReference type="InterPro" id="IPR037359">
    <property type="entry name" value="NST/OST"/>
</dbReference>
<gene>
    <name evidence="4" type="ordered locus">Nhal_1330</name>
</gene>
<keyword evidence="2" id="KW-0325">Glycoprotein</keyword>
<dbReference type="HOGENOM" id="CLU_017703_1_1_6"/>
<evidence type="ECO:0000259" key="3">
    <source>
        <dbReference type="Pfam" id="PF00685"/>
    </source>
</evidence>
<evidence type="ECO:0000313" key="5">
    <source>
        <dbReference type="Proteomes" id="UP000001844"/>
    </source>
</evidence>
<dbReference type="Gene3D" id="3.40.50.300">
    <property type="entry name" value="P-loop containing nucleotide triphosphate hydrolases"/>
    <property type="match status" value="1"/>
</dbReference>
<feature type="domain" description="Sulfotransferase" evidence="3">
    <location>
        <begin position="16"/>
        <end position="196"/>
    </location>
</feature>
<dbReference type="GO" id="GO:0008146">
    <property type="term" value="F:sulfotransferase activity"/>
    <property type="evidence" value="ECO:0007669"/>
    <property type="project" value="InterPro"/>
</dbReference>
<dbReference type="Proteomes" id="UP000001844">
    <property type="component" value="Chromosome"/>
</dbReference>
<name>D5C0F6_NITHN</name>
<dbReference type="KEGG" id="nhl:Nhal_1330"/>
<dbReference type="OrthoDB" id="9075305at2"/>
<dbReference type="eggNOG" id="COG0457">
    <property type="taxonomic scope" value="Bacteria"/>
</dbReference>
<dbReference type="EMBL" id="CP001798">
    <property type="protein sequence ID" value="ADE14482.1"/>
    <property type="molecule type" value="Genomic_DNA"/>
</dbReference>
<dbReference type="InterPro" id="IPR000863">
    <property type="entry name" value="Sulfotransferase_dom"/>
</dbReference>
<dbReference type="Pfam" id="PF00685">
    <property type="entry name" value="Sulfotransfer_1"/>
    <property type="match status" value="1"/>
</dbReference>
<evidence type="ECO:0000313" key="4">
    <source>
        <dbReference type="EMBL" id="ADE14482.1"/>
    </source>
</evidence>
<dbReference type="SUPFAM" id="SSF52540">
    <property type="entry name" value="P-loop containing nucleoside triphosphate hydrolases"/>
    <property type="match status" value="1"/>
</dbReference>
<dbReference type="PANTHER" id="PTHR10605">
    <property type="entry name" value="HEPARAN SULFATE SULFOTRANSFERASE"/>
    <property type="match status" value="1"/>
</dbReference>
<evidence type="ECO:0000256" key="2">
    <source>
        <dbReference type="ARBA" id="ARBA00023180"/>
    </source>
</evidence>
<dbReference type="AlphaFoldDB" id="D5C0F6"/>
<reference evidence="5" key="1">
    <citation type="submission" date="2010-04" db="EMBL/GenBank/DDBJ databases">
        <title>Complete genome sequence of Nitrosococcus halophilus Nc4, a salt-adapted, aerobic obligate ammonia-oxidizing sulfur purple bacterium.</title>
        <authorList>
            <consortium name="US DOE Joint Genome Institute"/>
            <person name="Campbell M.A."/>
            <person name="Malfatti S.A."/>
            <person name="Chain P.S.G."/>
            <person name="Heidelberg J.F."/>
            <person name="Ward B.B."/>
            <person name="Klotz M.G."/>
        </authorList>
    </citation>
    <scope>NUCLEOTIDE SEQUENCE [LARGE SCALE GENOMIC DNA]</scope>
    <source>
        <strain evidence="5">Nc4</strain>
    </source>
</reference>
<dbReference type="PANTHER" id="PTHR10605:SF56">
    <property type="entry name" value="BIFUNCTIONAL HEPARAN SULFATE N-DEACETYLASE_N-SULFOTRANSFERASE"/>
    <property type="match status" value="1"/>
</dbReference>